<dbReference type="EMBL" id="JAVRRT010000018">
    <property type="protein sequence ID" value="KAK5164866.1"/>
    <property type="molecule type" value="Genomic_DNA"/>
</dbReference>
<name>A0AAV9NY31_9PEZI</name>
<feature type="region of interest" description="Disordered" evidence="1">
    <location>
        <begin position="74"/>
        <end position="105"/>
    </location>
</feature>
<evidence type="ECO:0000313" key="3">
    <source>
        <dbReference type="Proteomes" id="UP001337655"/>
    </source>
</evidence>
<proteinExistence type="predicted"/>
<evidence type="ECO:0000313" key="2">
    <source>
        <dbReference type="EMBL" id="KAK5164866.1"/>
    </source>
</evidence>
<feature type="compositionally biased region" description="Basic residues" evidence="1">
    <location>
        <begin position="149"/>
        <end position="159"/>
    </location>
</feature>
<gene>
    <name evidence="2" type="ORF">LTR77_009530</name>
</gene>
<feature type="region of interest" description="Disordered" evidence="1">
    <location>
        <begin position="131"/>
        <end position="159"/>
    </location>
</feature>
<dbReference type="Proteomes" id="UP001337655">
    <property type="component" value="Unassembled WGS sequence"/>
</dbReference>
<dbReference type="GeneID" id="89930861"/>
<protein>
    <submittedName>
        <fullName evidence="2">Uncharacterized protein</fullName>
    </submittedName>
</protein>
<evidence type="ECO:0000256" key="1">
    <source>
        <dbReference type="SAM" id="MobiDB-lite"/>
    </source>
</evidence>
<dbReference type="RefSeq" id="XP_064655062.1">
    <property type="nucleotide sequence ID" value="XM_064806757.1"/>
</dbReference>
<reference evidence="2 3" key="1">
    <citation type="submission" date="2023-08" db="EMBL/GenBank/DDBJ databases">
        <title>Black Yeasts Isolated from many extreme environments.</title>
        <authorList>
            <person name="Coleine C."/>
            <person name="Stajich J.E."/>
            <person name="Selbmann L."/>
        </authorList>
    </citation>
    <scope>NUCLEOTIDE SEQUENCE [LARGE SCALE GENOMIC DNA]</scope>
    <source>
        <strain evidence="2 3">CCFEE 5935</strain>
    </source>
</reference>
<comment type="caution">
    <text evidence="2">The sequence shown here is derived from an EMBL/GenBank/DDBJ whole genome shotgun (WGS) entry which is preliminary data.</text>
</comment>
<accession>A0AAV9NY31</accession>
<keyword evidence="3" id="KW-1185">Reference proteome</keyword>
<organism evidence="2 3">
    <name type="scientific">Saxophila tyrrhenica</name>
    <dbReference type="NCBI Taxonomy" id="1690608"/>
    <lineage>
        <taxon>Eukaryota</taxon>
        <taxon>Fungi</taxon>
        <taxon>Dikarya</taxon>
        <taxon>Ascomycota</taxon>
        <taxon>Pezizomycotina</taxon>
        <taxon>Dothideomycetes</taxon>
        <taxon>Dothideomycetidae</taxon>
        <taxon>Mycosphaerellales</taxon>
        <taxon>Extremaceae</taxon>
        <taxon>Saxophila</taxon>
    </lineage>
</organism>
<dbReference type="AlphaFoldDB" id="A0AAV9NY31"/>
<sequence>MATQIPANSVWSAMTYVPPRGRCNYKTSLMSPACPCLRFMLHPVKAATSFDFHSLENPAEDAVLRKWEAEEAEVKQQAKSGQKQVTGGAPAKKRRRVAEKEEEQVGQRVIELLDDGHEEDGMLARTMALFGGGSDTAAGAGDAEVTRTSRPRRRKKGVD</sequence>